<organism evidence="1 2">
    <name type="scientific">Orenia metallireducens</name>
    <dbReference type="NCBI Taxonomy" id="1413210"/>
    <lineage>
        <taxon>Bacteria</taxon>
        <taxon>Bacillati</taxon>
        <taxon>Bacillota</taxon>
        <taxon>Clostridia</taxon>
        <taxon>Halanaerobiales</taxon>
        <taxon>Halobacteroidaceae</taxon>
        <taxon>Orenia</taxon>
    </lineage>
</organism>
<dbReference type="RefSeq" id="WP_068718514.1">
    <property type="nucleotide sequence ID" value="NZ_LWDV01000009.1"/>
</dbReference>
<keyword evidence="2" id="KW-1185">Reference proteome</keyword>
<reference evidence="2" key="1">
    <citation type="submission" date="2016-07" db="EMBL/GenBank/DDBJ databases">
        <authorList>
            <person name="Florea S."/>
            <person name="Webb J.S."/>
            <person name="Jaromczyk J."/>
            <person name="Schardl C.L."/>
        </authorList>
    </citation>
    <scope>NUCLEOTIDE SEQUENCE [LARGE SCALE GENOMIC DNA]</scope>
    <source>
        <strain evidence="2">Z6</strain>
    </source>
</reference>
<name>A0A1C0A8L6_9FIRM</name>
<dbReference type="OrthoDB" id="9931579at2"/>
<dbReference type="AlphaFoldDB" id="A0A1C0A8L6"/>
<proteinExistence type="predicted"/>
<dbReference type="Proteomes" id="UP000093514">
    <property type="component" value="Unassembled WGS sequence"/>
</dbReference>
<accession>A0A1C0A8L6</accession>
<sequence length="82" mass="9506">MHPRDEKLLELLMILQKKGDVCVTVISGVECCKYTGVIDQIFDDCYLVLDSGKGVKIYVPIDCIYKIIYYIDDHQLCIFERN</sequence>
<evidence type="ECO:0008006" key="3">
    <source>
        <dbReference type="Google" id="ProtNLM"/>
    </source>
</evidence>
<evidence type="ECO:0000313" key="2">
    <source>
        <dbReference type="Proteomes" id="UP000093514"/>
    </source>
</evidence>
<comment type="caution">
    <text evidence="1">The sequence shown here is derived from an EMBL/GenBank/DDBJ whole genome shotgun (WGS) entry which is preliminary data.</text>
</comment>
<reference evidence="1 2" key="2">
    <citation type="submission" date="2016-08" db="EMBL/GenBank/DDBJ databases">
        <title>Orenia metallireducens sp. nov. strain Z6, a Novel Metal-reducing Firmicute from the Deep Subsurface.</title>
        <authorList>
            <person name="Maxim B.I."/>
            <person name="Kenneth K."/>
            <person name="Flynn T.M."/>
            <person name="Oloughlin E.J."/>
            <person name="Locke R.A."/>
            <person name="Weber J.R."/>
            <person name="Egan S.M."/>
            <person name="Mackie R.I."/>
            <person name="Cann I.K."/>
        </authorList>
    </citation>
    <scope>NUCLEOTIDE SEQUENCE [LARGE SCALE GENOMIC DNA]</scope>
    <source>
        <strain evidence="1 2">Z6</strain>
    </source>
</reference>
<dbReference type="EMBL" id="LWDV01000009">
    <property type="protein sequence ID" value="OCL26561.1"/>
    <property type="molecule type" value="Genomic_DNA"/>
</dbReference>
<protein>
    <recommendedName>
        <fullName evidence="3">YlmC/YmxH family sporulation protein</fullName>
    </recommendedName>
</protein>
<gene>
    <name evidence="1" type="ORF">U472_11265</name>
</gene>
<evidence type="ECO:0000313" key="1">
    <source>
        <dbReference type="EMBL" id="OCL26561.1"/>
    </source>
</evidence>